<protein>
    <submittedName>
        <fullName evidence="2">Uncharacterized protein</fullName>
    </submittedName>
</protein>
<sequence length="88" mass="10093">MARVNFEIGNKSNLGFFVFLNLTLRAFFVSLSLNSTSEKLNKSFELDAETGFKFLNIKERNSISTLNCGTLNLGFIFGKYLIFKKPYY</sequence>
<keyword evidence="3" id="KW-1185">Reference proteome</keyword>
<reference evidence="2 3" key="1">
    <citation type="journal article" date="2018" name="Sci. Rep.">
        <title>Genomic signatures of local adaptation to the degree of environmental predictability in rotifers.</title>
        <authorList>
            <person name="Franch-Gras L."/>
            <person name="Hahn C."/>
            <person name="Garcia-Roger E.M."/>
            <person name="Carmona M.J."/>
            <person name="Serra M."/>
            <person name="Gomez A."/>
        </authorList>
    </citation>
    <scope>NUCLEOTIDE SEQUENCE [LARGE SCALE GENOMIC DNA]</scope>
    <source>
        <strain evidence="2">HYR1</strain>
    </source>
</reference>
<keyword evidence="1" id="KW-0812">Transmembrane</keyword>
<comment type="caution">
    <text evidence="2">The sequence shown here is derived from an EMBL/GenBank/DDBJ whole genome shotgun (WGS) entry which is preliminary data.</text>
</comment>
<feature type="transmembrane region" description="Helical" evidence="1">
    <location>
        <begin position="12"/>
        <end position="33"/>
    </location>
</feature>
<dbReference type="Proteomes" id="UP000276133">
    <property type="component" value="Unassembled WGS sequence"/>
</dbReference>
<feature type="transmembrane region" description="Helical" evidence="1">
    <location>
        <begin position="63"/>
        <end position="82"/>
    </location>
</feature>
<accession>A0A3M7PRM9</accession>
<gene>
    <name evidence="2" type="ORF">BpHYR1_015599</name>
</gene>
<keyword evidence="1" id="KW-1133">Transmembrane helix</keyword>
<keyword evidence="1" id="KW-0472">Membrane</keyword>
<name>A0A3M7PRM9_BRAPC</name>
<evidence type="ECO:0000313" key="3">
    <source>
        <dbReference type="Proteomes" id="UP000276133"/>
    </source>
</evidence>
<dbReference type="AlphaFoldDB" id="A0A3M7PRM9"/>
<proteinExistence type="predicted"/>
<dbReference type="EMBL" id="REGN01009191">
    <property type="protein sequence ID" value="RNA01720.1"/>
    <property type="molecule type" value="Genomic_DNA"/>
</dbReference>
<evidence type="ECO:0000256" key="1">
    <source>
        <dbReference type="SAM" id="Phobius"/>
    </source>
</evidence>
<evidence type="ECO:0000313" key="2">
    <source>
        <dbReference type="EMBL" id="RNA01720.1"/>
    </source>
</evidence>
<organism evidence="2 3">
    <name type="scientific">Brachionus plicatilis</name>
    <name type="common">Marine rotifer</name>
    <name type="synonym">Brachionus muelleri</name>
    <dbReference type="NCBI Taxonomy" id="10195"/>
    <lineage>
        <taxon>Eukaryota</taxon>
        <taxon>Metazoa</taxon>
        <taxon>Spiralia</taxon>
        <taxon>Gnathifera</taxon>
        <taxon>Rotifera</taxon>
        <taxon>Eurotatoria</taxon>
        <taxon>Monogononta</taxon>
        <taxon>Pseudotrocha</taxon>
        <taxon>Ploima</taxon>
        <taxon>Brachionidae</taxon>
        <taxon>Brachionus</taxon>
    </lineage>
</organism>